<evidence type="ECO:0008006" key="3">
    <source>
        <dbReference type="Google" id="ProtNLM"/>
    </source>
</evidence>
<protein>
    <recommendedName>
        <fullName evidence="3">ATP-binding protein</fullName>
    </recommendedName>
</protein>
<dbReference type="Proteomes" id="UP000288096">
    <property type="component" value="Unassembled WGS sequence"/>
</dbReference>
<comment type="caution">
    <text evidence="1">The sequence shown here is derived from an EMBL/GenBank/DDBJ whole genome shotgun (WGS) entry which is preliminary data.</text>
</comment>
<evidence type="ECO:0000313" key="1">
    <source>
        <dbReference type="EMBL" id="GBC61880.1"/>
    </source>
</evidence>
<dbReference type="RefSeq" id="WP_124329112.1">
    <property type="nucleotide sequence ID" value="NZ_BEXT01000001.1"/>
</dbReference>
<reference evidence="2" key="1">
    <citation type="submission" date="2017-11" db="EMBL/GenBank/DDBJ databases">
        <authorList>
            <person name="Watanabe M."/>
            <person name="Kojima H."/>
        </authorList>
    </citation>
    <scope>NUCLEOTIDE SEQUENCE [LARGE SCALE GENOMIC DNA]</scope>
    <source>
        <strain evidence="2">Tokyo 01</strain>
    </source>
</reference>
<gene>
    <name evidence="1" type="ORF">DENIS_2842</name>
</gene>
<reference evidence="2" key="2">
    <citation type="submission" date="2019-01" db="EMBL/GenBank/DDBJ databases">
        <title>Genome sequence of Desulfonema ishimotonii strain Tokyo 01.</title>
        <authorList>
            <person name="Fukui M."/>
        </authorList>
    </citation>
    <scope>NUCLEOTIDE SEQUENCE [LARGE SCALE GENOMIC DNA]</scope>
    <source>
        <strain evidence="2">Tokyo 01</strain>
    </source>
</reference>
<name>A0A401FY43_9BACT</name>
<organism evidence="1 2">
    <name type="scientific">Desulfonema ishimotonii</name>
    <dbReference type="NCBI Taxonomy" id="45657"/>
    <lineage>
        <taxon>Bacteria</taxon>
        <taxon>Pseudomonadati</taxon>
        <taxon>Thermodesulfobacteriota</taxon>
        <taxon>Desulfobacteria</taxon>
        <taxon>Desulfobacterales</taxon>
        <taxon>Desulfococcaceae</taxon>
        <taxon>Desulfonema</taxon>
    </lineage>
</organism>
<proteinExistence type="predicted"/>
<keyword evidence="2" id="KW-1185">Reference proteome</keyword>
<dbReference type="EMBL" id="BEXT01000001">
    <property type="protein sequence ID" value="GBC61880.1"/>
    <property type="molecule type" value="Genomic_DNA"/>
</dbReference>
<evidence type="ECO:0000313" key="2">
    <source>
        <dbReference type="Proteomes" id="UP000288096"/>
    </source>
</evidence>
<accession>A0A401FY43</accession>
<dbReference type="AlphaFoldDB" id="A0A401FY43"/>
<sequence length="158" mass="17525">MPGDIKLTSSLAPRWQSVQEIRTAVENALAGYGREIEDAGKMVASELVENAVKQWDAVRDAPAIAVALSANGTQIEIAVTSRLGSAADARRLKNHIDRLKADRQSASLLYRQRIREIMENPEQSGTRLGLFRIVCEGQFRLAYRFNENAVTVTAIRMI</sequence>